<feature type="region of interest" description="Disordered" evidence="2">
    <location>
        <begin position="1"/>
        <end position="26"/>
    </location>
</feature>
<feature type="compositionally biased region" description="Pro residues" evidence="2">
    <location>
        <begin position="16"/>
        <end position="26"/>
    </location>
</feature>
<dbReference type="Gene3D" id="3.30.450.30">
    <property type="entry name" value="Dynein light chain 2a, cytoplasmic"/>
    <property type="match status" value="1"/>
</dbReference>
<dbReference type="PANTHER" id="PTHR10779">
    <property type="entry name" value="DYNEIN LIGHT CHAIN ROADBLOCK"/>
    <property type="match status" value="1"/>
</dbReference>
<comment type="similarity">
    <text evidence="1">Belongs to the GAMAD family.</text>
</comment>
<organism evidence="4 5">
    <name type="scientific">Papiliotrema laurentii</name>
    <name type="common">Cryptococcus laurentii</name>
    <dbReference type="NCBI Taxonomy" id="5418"/>
    <lineage>
        <taxon>Eukaryota</taxon>
        <taxon>Fungi</taxon>
        <taxon>Dikarya</taxon>
        <taxon>Basidiomycota</taxon>
        <taxon>Agaricomycotina</taxon>
        <taxon>Tremellomycetes</taxon>
        <taxon>Tremellales</taxon>
        <taxon>Rhynchogastremaceae</taxon>
        <taxon>Papiliotrema</taxon>
    </lineage>
</organism>
<proteinExistence type="inferred from homology"/>
<dbReference type="SMART" id="SM00960">
    <property type="entry name" value="Robl_LC7"/>
    <property type="match status" value="1"/>
</dbReference>
<evidence type="ECO:0000256" key="1">
    <source>
        <dbReference type="ARBA" id="ARBA00007191"/>
    </source>
</evidence>
<dbReference type="Proteomes" id="UP001182556">
    <property type="component" value="Unassembled WGS sequence"/>
</dbReference>
<keyword evidence="5" id="KW-1185">Reference proteome</keyword>
<reference evidence="4" key="1">
    <citation type="submission" date="2023-02" db="EMBL/GenBank/DDBJ databases">
        <title>Identification and recombinant expression of a fungal hydrolase from Papiliotrema laurentii that hydrolyzes apple cutin and clears colloidal polyester polyurethane.</title>
        <authorList>
            <consortium name="DOE Joint Genome Institute"/>
            <person name="Roman V.A."/>
            <person name="Bojanowski C."/>
            <person name="Crable B.R."/>
            <person name="Wagner D.N."/>
            <person name="Hung C.S."/>
            <person name="Nadeau L.J."/>
            <person name="Schratz L."/>
            <person name="Haridas S."/>
            <person name="Pangilinan J."/>
            <person name="Lipzen A."/>
            <person name="Na H."/>
            <person name="Yan M."/>
            <person name="Ng V."/>
            <person name="Grigoriev I.V."/>
            <person name="Spatafora J.W."/>
            <person name="Barlow D."/>
            <person name="Biffinger J."/>
            <person name="Kelley-Loughnane N."/>
            <person name="Varaljay V.A."/>
            <person name="Crookes-Goodson W.J."/>
        </authorList>
    </citation>
    <scope>NUCLEOTIDE SEQUENCE</scope>
    <source>
        <strain evidence="4">5307AH</strain>
    </source>
</reference>
<sequence length="128" mass="13683">MSDTTATSVLNGQAQAPPPAVNPPPELEATLSRLSAYRNVRGVMILSRATHVGETGGVVQSTGPVFEGEGGRKYARVVEGLVASVGSAVAEVDEGDELKFMRIRTKRHELIITPDERYLLVVLQDPGQ</sequence>
<protein>
    <recommendedName>
        <fullName evidence="3">Roadblock/LAMTOR2 domain-containing protein</fullName>
    </recommendedName>
</protein>
<feature type="domain" description="Roadblock/LAMTOR2" evidence="3">
    <location>
        <begin position="27"/>
        <end position="124"/>
    </location>
</feature>
<evidence type="ECO:0000313" key="5">
    <source>
        <dbReference type="Proteomes" id="UP001182556"/>
    </source>
</evidence>
<evidence type="ECO:0000313" key="4">
    <source>
        <dbReference type="EMBL" id="KAK1922648.1"/>
    </source>
</evidence>
<dbReference type="Pfam" id="PF03259">
    <property type="entry name" value="Robl_LC7"/>
    <property type="match status" value="1"/>
</dbReference>
<name>A0AAD9FPF8_PAPLA</name>
<dbReference type="EMBL" id="JAODAN010000008">
    <property type="protein sequence ID" value="KAK1922648.1"/>
    <property type="molecule type" value="Genomic_DNA"/>
</dbReference>
<dbReference type="InterPro" id="IPR004942">
    <property type="entry name" value="Roadblock/LAMTOR2_dom"/>
</dbReference>
<accession>A0AAD9FPF8</accession>
<evidence type="ECO:0000259" key="3">
    <source>
        <dbReference type="SMART" id="SM00960"/>
    </source>
</evidence>
<gene>
    <name evidence="4" type="ORF">DB88DRAFT_495824</name>
</gene>
<dbReference type="AlphaFoldDB" id="A0AAD9FPF8"/>
<comment type="caution">
    <text evidence="4">The sequence shown here is derived from an EMBL/GenBank/DDBJ whole genome shotgun (WGS) entry which is preliminary data.</text>
</comment>
<evidence type="ECO:0000256" key="2">
    <source>
        <dbReference type="SAM" id="MobiDB-lite"/>
    </source>
</evidence>
<dbReference type="SUPFAM" id="SSF103196">
    <property type="entry name" value="Roadblock/LC7 domain"/>
    <property type="match status" value="1"/>
</dbReference>
<feature type="compositionally biased region" description="Polar residues" evidence="2">
    <location>
        <begin position="1"/>
        <end position="12"/>
    </location>
</feature>